<feature type="domain" description="NAC" evidence="6">
    <location>
        <begin position="8"/>
        <end position="158"/>
    </location>
</feature>
<proteinExistence type="predicted"/>
<dbReference type="SUPFAM" id="SSF101941">
    <property type="entry name" value="NAC domain"/>
    <property type="match status" value="1"/>
</dbReference>
<dbReference type="Pfam" id="PF02365">
    <property type="entry name" value="NAM"/>
    <property type="match status" value="1"/>
</dbReference>
<dbReference type="InterPro" id="IPR036093">
    <property type="entry name" value="NAC_dom_sf"/>
</dbReference>
<dbReference type="InterPro" id="IPR003441">
    <property type="entry name" value="NAC-dom"/>
</dbReference>
<name>V4L689_EUTSA</name>
<dbReference type="KEGG" id="eus:EUTSA_v10029188mg"/>
<evidence type="ECO:0000256" key="4">
    <source>
        <dbReference type="ARBA" id="ARBA00023242"/>
    </source>
</evidence>
<evidence type="ECO:0000256" key="3">
    <source>
        <dbReference type="ARBA" id="ARBA00023163"/>
    </source>
</evidence>
<dbReference type="Gramene" id="ESQ37822">
    <property type="protein sequence ID" value="ESQ37822"/>
    <property type="gene ID" value="EUTSA_v10029188mg"/>
</dbReference>
<keyword evidence="2" id="KW-0238">DNA-binding</keyword>
<evidence type="ECO:0000313" key="7">
    <source>
        <dbReference type="EMBL" id="ESQ37822.1"/>
    </source>
</evidence>
<feature type="region of interest" description="Disordered" evidence="5">
    <location>
        <begin position="75"/>
        <end position="94"/>
    </location>
</feature>
<evidence type="ECO:0000256" key="2">
    <source>
        <dbReference type="ARBA" id="ARBA00023125"/>
    </source>
</evidence>
<dbReference type="EMBL" id="KI517537">
    <property type="protein sequence ID" value="ESQ37822.1"/>
    <property type="molecule type" value="Genomic_DNA"/>
</dbReference>
<dbReference type="AlphaFoldDB" id="V4L689"/>
<evidence type="ECO:0000256" key="1">
    <source>
        <dbReference type="ARBA" id="ARBA00023015"/>
    </source>
</evidence>
<keyword evidence="1" id="KW-0805">Transcription regulation</keyword>
<dbReference type="GO" id="GO:0006355">
    <property type="term" value="P:regulation of DNA-templated transcription"/>
    <property type="evidence" value="ECO:0007669"/>
    <property type="project" value="InterPro"/>
</dbReference>
<dbReference type="PROSITE" id="PS51005">
    <property type="entry name" value="NAC"/>
    <property type="match status" value="1"/>
</dbReference>
<accession>V4L689</accession>
<reference evidence="7 8" key="1">
    <citation type="journal article" date="2013" name="Front. Plant Sci.">
        <title>The Reference Genome of the Halophytic Plant Eutrema salsugineum.</title>
        <authorList>
            <person name="Yang R."/>
            <person name="Jarvis D.E."/>
            <person name="Chen H."/>
            <person name="Beilstein M.A."/>
            <person name="Grimwood J."/>
            <person name="Jenkins J."/>
            <person name="Shu S."/>
            <person name="Prochnik S."/>
            <person name="Xin M."/>
            <person name="Ma C."/>
            <person name="Schmutz J."/>
            <person name="Wing R.A."/>
            <person name="Mitchell-Olds T."/>
            <person name="Schumaker K.S."/>
            <person name="Wang X."/>
        </authorList>
    </citation>
    <scope>NUCLEOTIDE SEQUENCE [LARGE SCALE GENOMIC DNA]</scope>
</reference>
<keyword evidence="3" id="KW-0804">Transcription</keyword>
<evidence type="ECO:0000259" key="6">
    <source>
        <dbReference type="PROSITE" id="PS51005"/>
    </source>
</evidence>
<gene>
    <name evidence="7" type="ORF">EUTSA_v10029188mg</name>
</gene>
<dbReference type="Gene3D" id="2.170.150.80">
    <property type="entry name" value="NAC domain"/>
    <property type="match status" value="1"/>
</dbReference>
<evidence type="ECO:0000313" key="8">
    <source>
        <dbReference type="Proteomes" id="UP000030689"/>
    </source>
</evidence>
<keyword evidence="8" id="KW-1185">Reference proteome</keyword>
<dbReference type="GO" id="GO:0003677">
    <property type="term" value="F:DNA binding"/>
    <property type="evidence" value="ECO:0007669"/>
    <property type="project" value="UniProtKB-KW"/>
</dbReference>
<sequence length="221" mass="25825">MTKIRRSQIPGMRFDPSDLQLVNILGRRIYNNKLSRYVTDIHNLYEQEPWLLHHVRHVKFKENEWFYFVTRKQHPGTKKTDSKRPSRKVAGSGRWKTTGSLTHIEKEGVEVGTMQHITFKANSEAEEEDEITTGWVMHEYVLNKPGFQEVVLCRIRFYPGEDNAQYAPRLEPIMIGLEREDGLENNLQNHMIGINNGVADAAFEDIQQYLDVPVETIDYDH</sequence>
<dbReference type="OrthoDB" id="1114102at2759"/>
<dbReference type="Proteomes" id="UP000030689">
    <property type="component" value="Unassembled WGS sequence"/>
</dbReference>
<dbReference type="STRING" id="72664.V4L689"/>
<dbReference type="PANTHER" id="PTHR31719">
    <property type="entry name" value="NAC TRANSCRIPTION FACTOR 56"/>
    <property type="match status" value="1"/>
</dbReference>
<keyword evidence="4" id="KW-0539">Nucleus</keyword>
<dbReference type="PANTHER" id="PTHR31719:SF43">
    <property type="entry name" value="NAC TRANSCRIPTION FACTOR 56"/>
    <property type="match status" value="1"/>
</dbReference>
<protein>
    <recommendedName>
        <fullName evidence="6">NAC domain-containing protein</fullName>
    </recommendedName>
</protein>
<organism evidence="7 8">
    <name type="scientific">Eutrema salsugineum</name>
    <name type="common">Saltwater cress</name>
    <name type="synonym">Sisymbrium salsugineum</name>
    <dbReference type="NCBI Taxonomy" id="72664"/>
    <lineage>
        <taxon>Eukaryota</taxon>
        <taxon>Viridiplantae</taxon>
        <taxon>Streptophyta</taxon>
        <taxon>Embryophyta</taxon>
        <taxon>Tracheophyta</taxon>
        <taxon>Spermatophyta</taxon>
        <taxon>Magnoliopsida</taxon>
        <taxon>eudicotyledons</taxon>
        <taxon>Gunneridae</taxon>
        <taxon>Pentapetalae</taxon>
        <taxon>rosids</taxon>
        <taxon>malvids</taxon>
        <taxon>Brassicales</taxon>
        <taxon>Brassicaceae</taxon>
        <taxon>Eutremeae</taxon>
        <taxon>Eutrema</taxon>
    </lineage>
</organism>
<evidence type="ECO:0000256" key="5">
    <source>
        <dbReference type="SAM" id="MobiDB-lite"/>
    </source>
</evidence>